<reference evidence="5 6" key="1">
    <citation type="journal article" date="2023" name="Commun. Biol.">
        <title>Reorganization of the ancestral sex-determining regions during the evolution of trioecy in Pleodorina starrii.</title>
        <authorList>
            <person name="Takahashi K."/>
            <person name="Suzuki S."/>
            <person name="Kawai-Toyooka H."/>
            <person name="Yamamoto K."/>
            <person name="Hamaji T."/>
            <person name="Ootsuki R."/>
            <person name="Yamaguchi H."/>
            <person name="Kawachi M."/>
            <person name="Higashiyama T."/>
            <person name="Nozaki H."/>
        </authorList>
    </citation>
    <scope>NUCLEOTIDE SEQUENCE [LARGE SCALE GENOMIC DNA]</scope>
    <source>
        <strain evidence="5 6">NIES-4479</strain>
    </source>
</reference>
<dbReference type="Gene3D" id="2.70.70.10">
    <property type="entry name" value="Glucose Permease (Domain IIA)"/>
    <property type="match status" value="1"/>
</dbReference>
<dbReference type="EMBL" id="BRXU01000081">
    <property type="protein sequence ID" value="GLC63074.1"/>
    <property type="molecule type" value="Genomic_DNA"/>
</dbReference>
<accession>A0A9W6FB55</accession>
<evidence type="ECO:0000259" key="3">
    <source>
        <dbReference type="Pfam" id="PF01464"/>
    </source>
</evidence>
<dbReference type="PANTHER" id="PTHR37423:SF2">
    <property type="entry name" value="MEMBRANE-BOUND LYTIC MUREIN TRANSGLYCOSYLASE C"/>
    <property type="match status" value="1"/>
</dbReference>
<dbReference type="CDD" id="cd12797">
    <property type="entry name" value="M23_peptidase"/>
    <property type="match status" value="1"/>
</dbReference>
<name>A0A9W6FB55_9CHLO</name>
<feature type="region of interest" description="Disordered" evidence="1">
    <location>
        <begin position="397"/>
        <end position="439"/>
    </location>
</feature>
<comment type="caution">
    <text evidence="5">The sequence shown here is derived from an EMBL/GenBank/DDBJ whole genome shotgun (WGS) entry which is preliminary data.</text>
</comment>
<dbReference type="Proteomes" id="UP001165080">
    <property type="component" value="Unassembled WGS sequence"/>
</dbReference>
<dbReference type="Pfam" id="PF01464">
    <property type="entry name" value="SLT"/>
    <property type="match status" value="1"/>
</dbReference>
<evidence type="ECO:0000256" key="2">
    <source>
        <dbReference type="SAM" id="Phobius"/>
    </source>
</evidence>
<dbReference type="Pfam" id="PF01551">
    <property type="entry name" value="Peptidase_M23"/>
    <property type="match status" value="1"/>
</dbReference>
<protein>
    <submittedName>
        <fullName evidence="5">Uncharacterized protein</fullName>
    </submittedName>
</protein>
<dbReference type="InterPro" id="IPR016047">
    <property type="entry name" value="M23ase_b-sheet_dom"/>
</dbReference>
<keyword evidence="2" id="KW-0812">Transmembrane</keyword>
<feature type="transmembrane region" description="Helical" evidence="2">
    <location>
        <begin position="17"/>
        <end position="42"/>
    </location>
</feature>
<dbReference type="SUPFAM" id="SSF51261">
    <property type="entry name" value="Duplicated hybrid motif"/>
    <property type="match status" value="1"/>
</dbReference>
<keyword evidence="2" id="KW-0472">Membrane</keyword>
<feature type="domain" description="Transglycosylase SLT" evidence="3">
    <location>
        <begin position="79"/>
        <end position="193"/>
    </location>
</feature>
<dbReference type="InterPro" id="IPR023346">
    <property type="entry name" value="Lysozyme-like_dom_sf"/>
</dbReference>
<sequence>MGPEVGVSEESKGSGGLVAAVTVGALLLTAVPVVGVAGLAVLTQTQASANGCAPAAVVSGEESKDGLINVPNGWGPWVEAAAEEAGLPVSVVAAQLKQESNWDPNAGSSAGAQGIAQFMPDTWARYGQGGDVTNPEDAILAYGRYMAALRDEVKDLAGDDADQLVRLMLAAYNAGPGAVAQYKGVPPFAETQKYVTTILDGGQVEFSADCEVPTGAKEWDGDLGDGEWTTPLPGGKFTSGYGRRNVPGLPAWAQDHVGVDIATPGTGSGSGGPVIAPTDLRITGFNNEDGCVIAKENGDDPDFGFAFCHLNSYSVKKGQKLSRGDVIGTEGNKAGLGAVATHLHFEIYEPSAPDVVFPYEGYNIDPEPILKEKGAAVLVLCALPLVGCGAGAEQTSQQATTSPTNAAASSSTASTPTVPATPAVPGDSTFPVPGDADRSDVESTAHTAALMLHSWDTATDRTETAAAIRAKPLMSEEWAANQIEPQRNSSQGAWLKPSEHRAYSEARAVAAIGDAARDVAPDKAIRVYEVTWSWISRDEEPAPGTGRRQVTLYLEKHDGAWEVVGHQLRDMDPAETGGQ</sequence>
<evidence type="ECO:0000313" key="5">
    <source>
        <dbReference type="EMBL" id="GLC63074.1"/>
    </source>
</evidence>
<evidence type="ECO:0000259" key="4">
    <source>
        <dbReference type="Pfam" id="PF01551"/>
    </source>
</evidence>
<dbReference type="PANTHER" id="PTHR37423">
    <property type="entry name" value="SOLUBLE LYTIC MUREIN TRANSGLYCOSYLASE-RELATED"/>
    <property type="match status" value="1"/>
</dbReference>
<evidence type="ECO:0000313" key="6">
    <source>
        <dbReference type="Proteomes" id="UP001165080"/>
    </source>
</evidence>
<feature type="domain" description="M23ase beta-sheet core" evidence="4">
    <location>
        <begin position="255"/>
        <end position="349"/>
    </location>
</feature>
<keyword evidence="2" id="KW-1133">Transmembrane helix</keyword>
<evidence type="ECO:0000256" key="1">
    <source>
        <dbReference type="SAM" id="MobiDB-lite"/>
    </source>
</evidence>
<dbReference type="InterPro" id="IPR011055">
    <property type="entry name" value="Dup_hybrid_motif"/>
</dbReference>
<dbReference type="Gene3D" id="1.10.530.10">
    <property type="match status" value="1"/>
</dbReference>
<feature type="compositionally biased region" description="Low complexity" evidence="1">
    <location>
        <begin position="399"/>
        <end position="425"/>
    </location>
</feature>
<dbReference type="CDD" id="cd13399">
    <property type="entry name" value="Slt35-like"/>
    <property type="match status" value="1"/>
</dbReference>
<dbReference type="InterPro" id="IPR008258">
    <property type="entry name" value="Transglycosylase_SLT_dom_1"/>
</dbReference>
<gene>
    <name evidence="5" type="primary">PLESTB004229</name>
    <name evidence="5" type="ORF">PLESTB_001977900</name>
</gene>
<dbReference type="AlphaFoldDB" id="A0A9W6FB55"/>
<organism evidence="5 6">
    <name type="scientific">Pleodorina starrii</name>
    <dbReference type="NCBI Taxonomy" id="330485"/>
    <lineage>
        <taxon>Eukaryota</taxon>
        <taxon>Viridiplantae</taxon>
        <taxon>Chlorophyta</taxon>
        <taxon>core chlorophytes</taxon>
        <taxon>Chlorophyceae</taxon>
        <taxon>CS clade</taxon>
        <taxon>Chlamydomonadales</taxon>
        <taxon>Volvocaceae</taxon>
        <taxon>Pleodorina</taxon>
    </lineage>
</organism>
<keyword evidence="6" id="KW-1185">Reference proteome</keyword>
<dbReference type="SUPFAM" id="SSF53955">
    <property type="entry name" value="Lysozyme-like"/>
    <property type="match status" value="1"/>
</dbReference>
<proteinExistence type="predicted"/>